<proteinExistence type="predicted"/>
<evidence type="ECO:0000313" key="3">
    <source>
        <dbReference type="Proteomes" id="UP001063698"/>
    </source>
</evidence>
<keyword evidence="1" id="KW-0472">Membrane</keyword>
<organism evidence="2 3">
    <name type="scientific">Ignicoccus pacificus DSM 13166</name>
    <dbReference type="NCBI Taxonomy" id="940294"/>
    <lineage>
        <taxon>Archaea</taxon>
        <taxon>Thermoproteota</taxon>
        <taxon>Thermoprotei</taxon>
        <taxon>Desulfurococcales</taxon>
        <taxon>Desulfurococcaceae</taxon>
        <taxon>Ignicoccus</taxon>
    </lineage>
</organism>
<feature type="transmembrane region" description="Helical" evidence="1">
    <location>
        <begin position="35"/>
        <end position="56"/>
    </location>
</feature>
<dbReference type="AlphaFoldDB" id="A0A977KB25"/>
<protein>
    <submittedName>
        <fullName evidence="2">Uncharacterized protein</fullName>
    </submittedName>
</protein>
<evidence type="ECO:0000313" key="2">
    <source>
        <dbReference type="EMBL" id="UXD22362.1"/>
    </source>
</evidence>
<evidence type="ECO:0000256" key="1">
    <source>
        <dbReference type="SAM" id="Phobius"/>
    </source>
</evidence>
<dbReference type="EMBL" id="CP006868">
    <property type="protein sequence ID" value="UXD22362.1"/>
    <property type="molecule type" value="Genomic_DNA"/>
</dbReference>
<sequence>MRLCPFTIAFFVVLSAAESLYLFISVVTGNWTGAINSLGAFFVLMLLTYLVSAVLAQMNVC</sequence>
<dbReference type="KEGG" id="ipc:IPA_03880"/>
<keyword evidence="1" id="KW-1133">Transmembrane helix</keyword>
<reference evidence="2" key="1">
    <citation type="submission" date="2013-11" db="EMBL/GenBank/DDBJ databases">
        <title>Comparative genomics of Ignicoccus.</title>
        <authorList>
            <person name="Podar M."/>
        </authorList>
    </citation>
    <scope>NUCLEOTIDE SEQUENCE</scope>
    <source>
        <strain evidence="2">DSM 13166</strain>
    </source>
</reference>
<gene>
    <name evidence="2" type="ORF">IPA_03880</name>
</gene>
<name>A0A977KB25_9CREN</name>
<keyword evidence="1" id="KW-0812">Transmembrane</keyword>
<dbReference type="Proteomes" id="UP001063698">
    <property type="component" value="Chromosome"/>
</dbReference>
<keyword evidence="3" id="KW-1185">Reference proteome</keyword>
<accession>A0A977KB25</accession>